<organism evidence="5 6">
    <name type="scientific">Candidatus Magnetobacterium casense</name>
    <dbReference type="NCBI Taxonomy" id="1455061"/>
    <lineage>
        <taxon>Bacteria</taxon>
        <taxon>Pseudomonadati</taxon>
        <taxon>Nitrospirota</taxon>
        <taxon>Thermodesulfovibrionia</taxon>
        <taxon>Thermodesulfovibrionales</taxon>
        <taxon>Candidatus Magnetobacteriaceae</taxon>
        <taxon>Candidatus Magnetobacterium</taxon>
    </lineage>
</organism>
<dbReference type="Pfam" id="PF04055">
    <property type="entry name" value="Radical_SAM"/>
    <property type="match status" value="1"/>
</dbReference>
<comment type="caution">
    <text evidence="5">The sequence shown here is derived from an EMBL/GenBank/DDBJ whole genome shotgun (WGS) entry which is preliminary data.</text>
</comment>
<dbReference type="InterPro" id="IPR007197">
    <property type="entry name" value="rSAM"/>
</dbReference>
<dbReference type="InterPro" id="IPR050377">
    <property type="entry name" value="Radical_SAM_PqqE_MftC-like"/>
</dbReference>
<evidence type="ECO:0000256" key="2">
    <source>
        <dbReference type="ARBA" id="ARBA00022485"/>
    </source>
</evidence>
<dbReference type="Pfam" id="PF13186">
    <property type="entry name" value="SPASM"/>
    <property type="match status" value="1"/>
</dbReference>
<dbReference type="InterPro" id="IPR023885">
    <property type="entry name" value="4Fe4S-binding_SPASM_dom"/>
</dbReference>
<dbReference type="CDD" id="cd21123">
    <property type="entry name" value="SPASM_MftC-like"/>
    <property type="match status" value="1"/>
</dbReference>
<evidence type="ECO:0000256" key="1">
    <source>
        <dbReference type="ARBA" id="ARBA00001966"/>
    </source>
</evidence>
<dbReference type="RefSeq" id="WP_218253254.1">
    <property type="nucleotide sequence ID" value="NZ_JABXWD010000302.1"/>
</dbReference>
<proteinExistence type="predicted"/>
<name>A0ABS6S2K7_9BACT</name>
<dbReference type="PANTHER" id="PTHR11228:SF7">
    <property type="entry name" value="PQQA PEPTIDE CYCLASE"/>
    <property type="match status" value="1"/>
</dbReference>
<evidence type="ECO:0000313" key="6">
    <source>
        <dbReference type="Proteomes" id="UP001196980"/>
    </source>
</evidence>
<dbReference type="PANTHER" id="PTHR11228">
    <property type="entry name" value="RADICAL SAM DOMAIN PROTEIN"/>
    <property type="match status" value="1"/>
</dbReference>
<dbReference type="InterPro" id="IPR017200">
    <property type="entry name" value="PqqE-like"/>
</dbReference>
<feature type="domain" description="Radical SAM core" evidence="3">
    <location>
        <begin position="35"/>
        <end position="177"/>
    </location>
</feature>
<gene>
    <name evidence="5" type="ORF">HWQ67_13705</name>
</gene>
<reference evidence="5 6" key="1">
    <citation type="journal article" date="2020" name="J Geophys Res Biogeosci">
        <title>Magnetotaxis as an Adaptation to Enable Bacterial Shuttling of Microbial Sulfur and Sulfur Cycling Across Aquatic Oxic#Anoxic Interfaces.</title>
        <authorList>
            <person name="Li J."/>
            <person name="Liu P."/>
            <person name="Wang J."/>
            <person name="Roberts A.P."/>
            <person name="Pan Y."/>
        </authorList>
    </citation>
    <scope>NUCLEOTIDE SEQUENCE [LARGE SCALE GENOMIC DNA]</scope>
    <source>
        <strain evidence="5 6">MYR-1_YQ</strain>
    </source>
</reference>
<keyword evidence="6" id="KW-1185">Reference proteome</keyword>
<dbReference type="Proteomes" id="UP001196980">
    <property type="component" value="Unassembled WGS sequence"/>
</dbReference>
<keyword evidence="2" id="KW-0411">Iron-sulfur</keyword>
<accession>A0ABS6S2K7</accession>
<dbReference type="SFLD" id="SFLDG01386">
    <property type="entry name" value="main_SPASM_domain-containing"/>
    <property type="match status" value="1"/>
</dbReference>
<dbReference type="CDD" id="cd01335">
    <property type="entry name" value="Radical_SAM"/>
    <property type="match status" value="1"/>
</dbReference>
<feature type="domain" description="4Fe4S-binding SPASM" evidence="4">
    <location>
        <begin position="261"/>
        <end position="320"/>
    </location>
</feature>
<comment type="cofactor">
    <cofactor evidence="1">
        <name>[4Fe-4S] cluster</name>
        <dbReference type="ChEBI" id="CHEBI:49883"/>
    </cofactor>
</comment>
<dbReference type="SFLD" id="SFLDS00029">
    <property type="entry name" value="Radical_SAM"/>
    <property type="match status" value="1"/>
</dbReference>
<keyword evidence="2" id="KW-0408">Iron</keyword>
<dbReference type="PIRSF" id="PIRSF037420">
    <property type="entry name" value="PQQ_syn_pqqE"/>
    <property type="match status" value="1"/>
</dbReference>
<evidence type="ECO:0000313" key="5">
    <source>
        <dbReference type="EMBL" id="MBV6342639.1"/>
    </source>
</evidence>
<dbReference type="SFLD" id="SFLDG01067">
    <property type="entry name" value="SPASM/twitch_domain_containing"/>
    <property type="match status" value="1"/>
</dbReference>
<dbReference type="EMBL" id="JABXWD010000302">
    <property type="protein sequence ID" value="MBV6342639.1"/>
    <property type="molecule type" value="Genomic_DNA"/>
</dbReference>
<keyword evidence="2" id="KW-0004">4Fe-4S</keyword>
<protein>
    <submittedName>
        <fullName evidence="5">Radical SAM protein</fullName>
    </submittedName>
</protein>
<evidence type="ECO:0000259" key="4">
    <source>
        <dbReference type="Pfam" id="PF13186"/>
    </source>
</evidence>
<dbReference type="NCBIfam" id="TIGR04085">
    <property type="entry name" value="rSAM_more_4Fe4S"/>
    <property type="match status" value="1"/>
</dbReference>
<keyword evidence="2" id="KW-0479">Metal-binding</keyword>
<sequence>MTEAVAGAVAVAVGAVIRISGFDPYFYLQWHINSQCNLSCAHCYVQQRRAELDEIDLFLILAKYKDFLRQKGIKGRIQFSGGEPFLSGSLMPLLLQARKDGLPTRVLSNGTLITAEVASALQRTGCSTVQISIDGDASVHNELRGSNNAFERATEGAMHLRNNNVPVTFMMTVSGHNHLSLKSVWDVSRQYADRFSFSRLVPIGVGSRMSGDVLTVKETKRLFKIFHVLKADDKHPVSKPMRDPLWHPYFKRCNPHLLNGCSIGYNGICIDSDGTVYPCRRLPIPLGNVMTDNLADIYNSDVLNQLRDRDRLKGKCGRCPMRWQCGGCRAIAYALTGDYLQQDPQCFR</sequence>
<evidence type="ECO:0000259" key="3">
    <source>
        <dbReference type="Pfam" id="PF04055"/>
    </source>
</evidence>